<sequence length="102" mass="11979">MCRFYFFFLLFFVFFSFPLTSYIYGRRIFLLNMQSLKKIKNKGEYGCDGTLGVRQERTLKRGLQNNAKVEHLLALVPEGLTLCLPSGLIVYFTRKIEIYMMA</sequence>
<organism evidence="2 3">
    <name type="scientific">Daphnia magna</name>
    <dbReference type="NCBI Taxonomy" id="35525"/>
    <lineage>
        <taxon>Eukaryota</taxon>
        <taxon>Metazoa</taxon>
        <taxon>Ecdysozoa</taxon>
        <taxon>Arthropoda</taxon>
        <taxon>Crustacea</taxon>
        <taxon>Branchiopoda</taxon>
        <taxon>Diplostraca</taxon>
        <taxon>Cladocera</taxon>
        <taxon>Anomopoda</taxon>
        <taxon>Daphniidae</taxon>
        <taxon>Daphnia</taxon>
    </lineage>
</organism>
<evidence type="ECO:0000313" key="2">
    <source>
        <dbReference type="EMBL" id="KZS21983.1"/>
    </source>
</evidence>
<keyword evidence="3" id="KW-1185">Reference proteome</keyword>
<proteinExistence type="predicted"/>
<keyword evidence="1" id="KW-0472">Membrane</keyword>
<reference evidence="2 3" key="1">
    <citation type="submission" date="2016-03" db="EMBL/GenBank/DDBJ databases">
        <title>EvidentialGene: Evidence-directed Construction of Genes on Genomes.</title>
        <authorList>
            <person name="Gilbert D.G."/>
            <person name="Choi J.-H."/>
            <person name="Mockaitis K."/>
            <person name="Colbourne J."/>
            <person name="Pfrender M."/>
        </authorList>
    </citation>
    <scope>NUCLEOTIDE SEQUENCE [LARGE SCALE GENOMIC DNA]</scope>
    <source>
        <strain evidence="2 3">Xinb3</strain>
        <tissue evidence="2">Complete organism</tissue>
    </source>
</reference>
<dbReference type="AlphaFoldDB" id="A0A162T7X7"/>
<keyword evidence="1" id="KW-0812">Transmembrane</keyword>
<comment type="caution">
    <text evidence="2">The sequence shown here is derived from an EMBL/GenBank/DDBJ whole genome shotgun (WGS) entry which is preliminary data.</text>
</comment>
<accession>A0A162T7X7</accession>
<gene>
    <name evidence="2" type="ORF">APZ42_010879</name>
</gene>
<evidence type="ECO:0000256" key="1">
    <source>
        <dbReference type="SAM" id="Phobius"/>
    </source>
</evidence>
<feature type="transmembrane region" description="Helical" evidence="1">
    <location>
        <begin position="72"/>
        <end position="92"/>
    </location>
</feature>
<protein>
    <submittedName>
        <fullName evidence="2">Uncharacterized protein</fullName>
    </submittedName>
</protein>
<name>A0A162T7X7_9CRUS</name>
<dbReference type="EMBL" id="LRGB01000005">
    <property type="protein sequence ID" value="KZS21983.1"/>
    <property type="molecule type" value="Genomic_DNA"/>
</dbReference>
<evidence type="ECO:0000313" key="3">
    <source>
        <dbReference type="Proteomes" id="UP000076858"/>
    </source>
</evidence>
<keyword evidence="1" id="KW-1133">Transmembrane helix</keyword>
<dbReference type="Proteomes" id="UP000076858">
    <property type="component" value="Unassembled WGS sequence"/>
</dbReference>